<gene>
    <name evidence="1" type="ORF">QQ91_0002620</name>
</gene>
<proteinExistence type="predicted"/>
<dbReference type="AlphaFoldDB" id="A0ABD4SZ33"/>
<keyword evidence="2" id="KW-1185">Reference proteome</keyword>
<dbReference type="Proteomes" id="UP000031561">
    <property type="component" value="Unassembled WGS sequence"/>
</dbReference>
<evidence type="ECO:0000313" key="2">
    <source>
        <dbReference type="Proteomes" id="UP000031561"/>
    </source>
</evidence>
<dbReference type="RefSeq" id="WP_166283883.1">
    <property type="nucleotide sequence ID" value="NZ_JTHE03000017.1"/>
</dbReference>
<dbReference type="EMBL" id="JTHE03000017">
    <property type="protein sequence ID" value="MCM1981726.1"/>
    <property type="molecule type" value="Genomic_DNA"/>
</dbReference>
<comment type="caution">
    <text evidence="1">The sequence shown here is derived from an EMBL/GenBank/DDBJ whole genome shotgun (WGS) entry which is preliminary data.</text>
</comment>
<sequence>MKNPLLILLTTVITTSAGITSLSLASLENPTDLQRQISNTSNAIALAGTTAIFGLLKGEA</sequence>
<name>A0ABD4SZ33_9CYAN</name>
<organism evidence="1 2">
    <name type="scientific">Lyngbya confervoides BDU141951</name>
    <dbReference type="NCBI Taxonomy" id="1574623"/>
    <lineage>
        <taxon>Bacteria</taxon>
        <taxon>Bacillati</taxon>
        <taxon>Cyanobacteriota</taxon>
        <taxon>Cyanophyceae</taxon>
        <taxon>Oscillatoriophycideae</taxon>
        <taxon>Oscillatoriales</taxon>
        <taxon>Microcoleaceae</taxon>
        <taxon>Lyngbya</taxon>
    </lineage>
</organism>
<evidence type="ECO:0000313" key="1">
    <source>
        <dbReference type="EMBL" id="MCM1981726.1"/>
    </source>
</evidence>
<reference evidence="1 2" key="1">
    <citation type="journal article" date="2015" name="Genome Announc.">
        <title>Draft Genome Sequence of Filamentous Marine Cyanobacterium Lyngbya confervoides Strain BDU141951.</title>
        <authorList>
            <person name="Chandrababunaidu M.M."/>
            <person name="Sen D."/>
            <person name="Tripathy S."/>
        </authorList>
    </citation>
    <scope>NUCLEOTIDE SEQUENCE [LARGE SCALE GENOMIC DNA]</scope>
    <source>
        <strain evidence="1 2">BDU141951</strain>
    </source>
</reference>
<accession>A0ABD4SZ33</accession>
<protein>
    <submittedName>
        <fullName evidence="1">Uncharacterized protein</fullName>
    </submittedName>
</protein>